<gene>
    <name evidence="1" type="ORF">OCTVUL_1B000417</name>
</gene>
<dbReference type="AlphaFoldDB" id="A0AA36EZE3"/>
<dbReference type="EMBL" id="OX597815">
    <property type="protein sequence ID" value="CAI9718732.1"/>
    <property type="molecule type" value="Genomic_DNA"/>
</dbReference>
<organism evidence="1 2">
    <name type="scientific">Octopus vulgaris</name>
    <name type="common">Common octopus</name>
    <dbReference type="NCBI Taxonomy" id="6645"/>
    <lineage>
        <taxon>Eukaryota</taxon>
        <taxon>Metazoa</taxon>
        <taxon>Spiralia</taxon>
        <taxon>Lophotrochozoa</taxon>
        <taxon>Mollusca</taxon>
        <taxon>Cephalopoda</taxon>
        <taxon>Coleoidea</taxon>
        <taxon>Octopodiformes</taxon>
        <taxon>Octopoda</taxon>
        <taxon>Incirrata</taxon>
        <taxon>Octopodidae</taxon>
        <taxon>Octopus</taxon>
    </lineage>
</organism>
<name>A0AA36EZE3_OCTVU</name>
<sequence>MLYYKEENGIVRFSNEVGSGKNRSSCYPLTDSDYDDIWVALVYLRKYATNQTIVMAALSFSQYAPCIVLLDIISFGENNEED</sequence>
<keyword evidence="2" id="KW-1185">Reference proteome</keyword>
<dbReference type="Proteomes" id="UP001162480">
    <property type="component" value="Chromosome 2"/>
</dbReference>
<accession>A0AA36EZE3</accession>
<reference evidence="1" key="1">
    <citation type="submission" date="2023-08" db="EMBL/GenBank/DDBJ databases">
        <authorList>
            <person name="Alioto T."/>
            <person name="Alioto T."/>
            <person name="Gomez Garrido J."/>
        </authorList>
    </citation>
    <scope>NUCLEOTIDE SEQUENCE</scope>
</reference>
<evidence type="ECO:0000313" key="2">
    <source>
        <dbReference type="Proteomes" id="UP001162480"/>
    </source>
</evidence>
<protein>
    <submittedName>
        <fullName evidence="1">Uncharacterized protein</fullName>
    </submittedName>
</protein>
<proteinExistence type="predicted"/>
<evidence type="ECO:0000313" key="1">
    <source>
        <dbReference type="EMBL" id="CAI9718732.1"/>
    </source>
</evidence>